<feature type="domain" description="RCK N-terminal" evidence="7">
    <location>
        <begin position="1"/>
        <end position="121"/>
    </location>
</feature>
<evidence type="ECO:0000259" key="7">
    <source>
        <dbReference type="PROSITE" id="PS51201"/>
    </source>
</evidence>
<keyword evidence="2" id="KW-0813">Transport</keyword>
<dbReference type="SUPFAM" id="SSF51735">
    <property type="entry name" value="NAD(P)-binding Rossmann-fold domains"/>
    <property type="match status" value="2"/>
</dbReference>
<dbReference type="NCBIfam" id="NF007038">
    <property type="entry name" value="PRK09496.2-6"/>
    <property type="match status" value="1"/>
</dbReference>
<organism evidence="9 10">
    <name type="scientific">Duncaniella freteri</name>
    <dbReference type="NCBI Taxonomy" id="2530391"/>
    <lineage>
        <taxon>Bacteria</taxon>
        <taxon>Pseudomonadati</taxon>
        <taxon>Bacteroidota</taxon>
        <taxon>Bacteroidia</taxon>
        <taxon>Bacteroidales</taxon>
        <taxon>Muribaculaceae</taxon>
        <taxon>Duncaniella</taxon>
    </lineage>
</organism>
<feature type="domain" description="RCK C-terminal" evidence="8">
    <location>
        <begin position="141"/>
        <end position="223"/>
    </location>
</feature>
<dbReference type="AlphaFoldDB" id="A0A4Z0V2K1"/>
<dbReference type="PROSITE" id="PS51201">
    <property type="entry name" value="RCK_N"/>
    <property type="match status" value="2"/>
</dbReference>
<dbReference type="Gene3D" id="3.40.50.720">
    <property type="entry name" value="NAD(P)-binding Rossmann-like Domain"/>
    <property type="match status" value="2"/>
</dbReference>
<dbReference type="PANTHER" id="PTHR43833">
    <property type="entry name" value="POTASSIUM CHANNEL PROTEIN 2-RELATED-RELATED"/>
    <property type="match status" value="1"/>
</dbReference>
<evidence type="ECO:0000313" key="10">
    <source>
        <dbReference type="Proteomes" id="UP000297635"/>
    </source>
</evidence>
<gene>
    <name evidence="9" type="primary">trkA</name>
    <name evidence="9" type="ORF">EZ315_01110</name>
</gene>
<protein>
    <recommendedName>
        <fullName evidence="1">Trk system potassium uptake protein TrkA</fullName>
    </recommendedName>
</protein>
<keyword evidence="6" id="KW-0406">Ion transport</keyword>
<dbReference type="InterPro" id="IPR003148">
    <property type="entry name" value="RCK_N"/>
</dbReference>
<evidence type="ECO:0000256" key="2">
    <source>
        <dbReference type="ARBA" id="ARBA00022448"/>
    </source>
</evidence>
<keyword evidence="4" id="KW-0630">Potassium</keyword>
<feature type="domain" description="RCK N-terminal" evidence="7">
    <location>
        <begin position="228"/>
        <end position="345"/>
    </location>
</feature>
<evidence type="ECO:0000256" key="5">
    <source>
        <dbReference type="ARBA" id="ARBA00023027"/>
    </source>
</evidence>
<keyword evidence="3" id="KW-0633">Potassium transport</keyword>
<dbReference type="InterPro" id="IPR036291">
    <property type="entry name" value="NAD(P)-bd_dom_sf"/>
</dbReference>
<dbReference type="InterPro" id="IPR036721">
    <property type="entry name" value="RCK_C_sf"/>
</dbReference>
<evidence type="ECO:0000256" key="6">
    <source>
        <dbReference type="ARBA" id="ARBA00023065"/>
    </source>
</evidence>
<dbReference type="Proteomes" id="UP000297635">
    <property type="component" value="Unassembled WGS sequence"/>
</dbReference>
<comment type="caution">
    <text evidence="9">The sequence shown here is derived from an EMBL/GenBank/DDBJ whole genome shotgun (WGS) entry which is preliminary data.</text>
</comment>
<reference evidence="9 10" key="1">
    <citation type="submission" date="2019-02" db="EMBL/GenBank/DDBJ databases">
        <title>Isolation and identification of novel species under the genus Muribaculum.</title>
        <authorList>
            <person name="Miyake S."/>
            <person name="Ding Y."/>
            <person name="Low A."/>
            <person name="Soh M."/>
            <person name="Seedorf H."/>
        </authorList>
    </citation>
    <scope>NUCLEOTIDE SEQUENCE [LARGE SCALE GENOMIC DNA]</scope>
    <source>
        <strain evidence="9 10">TLL-A3</strain>
    </source>
</reference>
<keyword evidence="5" id="KW-0520">NAD</keyword>
<dbReference type="EMBL" id="SJSA01000001">
    <property type="protein sequence ID" value="TGG39379.1"/>
    <property type="molecule type" value="Genomic_DNA"/>
</dbReference>
<keyword evidence="10" id="KW-1185">Reference proteome</keyword>
<accession>A0A4Z0V2K1</accession>
<evidence type="ECO:0000256" key="1">
    <source>
        <dbReference type="ARBA" id="ARBA00017378"/>
    </source>
</evidence>
<proteinExistence type="predicted"/>
<dbReference type="Gene3D" id="3.30.70.1450">
    <property type="entry name" value="Regulator of K+ conductance, C-terminal domain"/>
    <property type="match status" value="2"/>
</dbReference>
<evidence type="ECO:0000256" key="3">
    <source>
        <dbReference type="ARBA" id="ARBA00022538"/>
    </source>
</evidence>
<evidence type="ECO:0000256" key="4">
    <source>
        <dbReference type="ARBA" id="ARBA00022958"/>
    </source>
</evidence>
<dbReference type="InterPro" id="IPR006037">
    <property type="entry name" value="RCK_C"/>
</dbReference>
<evidence type="ECO:0000259" key="8">
    <source>
        <dbReference type="PROSITE" id="PS51202"/>
    </source>
</evidence>
<dbReference type="Pfam" id="PF02080">
    <property type="entry name" value="TrkA_C"/>
    <property type="match status" value="2"/>
</dbReference>
<feature type="domain" description="RCK C-terminal" evidence="8">
    <location>
        <begin position="364"/>
        <end position="444"/>
    </location>
</feature>
<dbReference type="PRINTS" id="PR00335">
    <property type="entry name" value="KUPTAKETRKA"/>
</dbReference>
<dbReference type="PROSITE" id="PS51202">
    <property type="entry name" value="RCK_C"/>
    <property type="match status" value="2"/>
</dbReference>
<dbReference type="InterPro" id="IPR050721">
    <property type="entry name" value="Trk_Ktr_HKT_K-transport"/>
</dbReference>
<evidence type="ECO:0000313" key="9">
    <source>
        <dbReference type="EMBL" id="TGG39379.1"/>
    </source>
</evidence>
<dbReference type="Pfam" id="PF02254">
    <property type="entry name" value="TrkA_N"/>
    <property type="match status" value="2"/>
</dbReference>
<dbReference type="GeneID" id="82148370"/>
<dbReference type="InterPro" id="IPR006036">
    <property type="entry name" value="K_uptake_TrkA"/>
</dbReference>
<dbReference type="GO" id="GO:0005886">
    <property type="term" value="C:plasma membrane"/>
    <property type="evidence" value="ECO:0007669"/>
    <property type="project" value="InterPro"/>
</dbReference>
<dbReference type="SUPFAM" id="SSF116726">
    <property type="entry name" value="TrkA C-terminal domain-like"/>
    <property type="match status" value="2"/>
</dbReference>
<dbReference type="PANTHER" id="PTHR43833:SF5">
    <property type="entry name" value="TRK SYSTEM POTASSIUM UPTAKE PROTEIN TRKA"/>
    <property type="match status" value="1"/>
</dbReference>
<dbReference type="NCBIfam" id="NF007039">
    <property type="entry name" value="PRK09496.3-2"/>
    <property type="match status" value="1"/>
</dbReference>
<dbReference type="RefSeq" id="WP_135469891.1">
    <property type="nucleotide sequence ID" value="NZ_CASGTF010000009.1"/>
</dbReference>
<name>A0A4Z0V2K1_9BACT</name>
<sequence>MKIIIAGCGEVGSHLAKLLSREEQDITVVDEDSTKLAILDSNYNLLTVQGRPTSFKTLRQAGVEGCDLFIAVTPFETRNIVACAIARSLGAEKTVARVDNFEFKDPDNRNFFASIGTDDLIYPEYLAALEIITALKHNWVRHWFELHDGELILVGVKLRDGAPLIGKLLKDLGRTIHDFHVAAIKRNHETIIPRGDDKLLSNDIVYFMTTREHVDNLIPLCGKIERRIHDVIIMGGSRIARQLCQMAGDKFNFKILDPDREKCLKLSEQCHNALVINADARDTDVLSDAGITDADAFIAISDSSESNILTCLAAKEFGVKKTIAEVENLQFISEAEGLNIGTVVNKKLLASSRIFQMLLDRDTSTSKCLALADAEVAEIVAKEGSKITRAPIKDLRLSSYMTIAGLIRDGKGQLVSGNTTIQAGDRVVVFTLDGVIHKVEKLFS</sequence>
<dbReference type="GO" id="GO:0015079">
    <property type="term" value="F:potassium ion transmembrane transporter activity"/>
    <property type="evidence" value="ECO:0007669"/>
    <property type="project" value="InterPro"/>
</dbReference>